<dbReference type="Proteomes" id="UP000005396">
    <property type="component" value="Unassembled WGS sequence"/>
</dbReference>
<dbReference type="Gene3D" id="2.60.40.790">
    <property type="match status" value="1"/>
</dbReference>
<reference evidence="4 5" key="2">
    <citation type="submission" date="2007-09" db="EMBL/GenBank/DDBJ databases">
        <title>Draft genome sequence of Clostridium bolteae (ATCC BAA-613).</title>
        <authorList>
            <person name="Sudarsanam P."/>
            <person name="Ley R."/>
            <person name="Guruge J."/>
            <person name="Turnbaugh P.J."/>
            <person name="Mahowald M."/>
            <person name="Liep D."/>
            <person name="Gordon J."/>
        </authorList>
    </citation>
    <scope>NUCLEOTIDE SEQUENCE [LARGE SCALE GENOMIC DNA]</scope>
    <source>
        <strain evidence="5">ATCC BAA-613 / DSM 15670 / CCUG 46953 / JCM 12243 / WAL 16351</strain>
    </source>
</reference>
<dbReference type="InterPro" id="IPR002068">
    <property type="entry name" value="A-crystallin/Hsp20_dom"/>
</dbReference>
<evidence type="ECO:0000313" key="5">
    <source>
        <dbReference type="Proteomes" id="UP000005396"/>
    </source>
</evidence>
<dbReference type="EMBL" id="ABCC02000032">
    <property type="protein sequence ID" value="EDP16137.1"/>
    <property type="molecule type" value="Genomic_DNA"/>
</dbReference>
<evidence type="ECO:0000256" key="2">
    <source>
        <dbReference type="RuleBase" id="RU003616"/>
    </source>
</evidence>
<reference evidence="4 5" key="1">
    <citation type="submission" date="2007-08" db="EMBL/GenBank/DDBJ databases">
        <authorList>
            <person name="Fulton L."/>
            <person name="Clifton S."/>
            <person name="Fulton B."/>
            <person name="Xu J."/>
            <person name="Minx P."/>
            <person name="Pepin K.H."/>
            <person name="Johnson M."/>
            <person name="Thiruvilangam P."/>
            <person name="Bhonagiri V."/>
            <person name="Nash W.E."/>
            <person name="Mardis E.R."/>
            <person name="Wilson R.K."/>
        </authorList>
    </citation>
    <scope>NUCLEOTIDE SEQUENCE [LARGE SCALE GENOMIC DNA]</scope>
    <source>
        <strain evidence="5">ATCC BAA-613 / DSM 15670 / CCUG 46953 / JCM 12243 / WAL 16351</strain>
    </source>
</reference>
<dbReference type="PANTHER" id="PTHR11527">
    <property type="entry name" value="HEAT-SHOCK PROTEIN 20 FAMILY MEMBER"/>
    <property type="match status" value="1"/>
</dbReference>
<dbReference type="AlphaFoldDB" id="A8RT75"/>
<comment type="caution">
    <text evidence="4">The sequence shown here is derived from an EMBL/GenBank/DDBJ whole genome shotgun (WGS) entry which is preliminary data.</text>
</comment>
<dbReference type="PaxDb" id="411902-CLOBOL_03574"/>
<name>A8RT75_ENTBW</name>
<dbReference type="eggNOG" id="COG0071">
    <property type="taxonomic scope" value="Bacteria"/>
</dbReference>
<dbReference type="Pfam" id="PF00011">
    <property type="entry name" value="HSP20"/>
    <property type="match status" value="1"/>
</dbReference>
<proteinExistence type="inferred from homology"/>
<dbReference type="PROSITE" id="PS01031">
    <property type="entry name" value="SHSP"/>
    <property type="match status" value="1"/>
</dbReference>
<dbReference type="CDD" id="cd06471">
    <property type="entry name" value="ACD_LpsHSP_like"/>
    <property type="match status" value="1"/>
</dbReference>
<dbReference type="InterPro" id="IPR008978">
    <property type="entry name" value="HSP20-like_chaperone"/>
</dbReference>
<dbReference type="InterPro" id="IPR031107">
    <property type="entry name" value="Small_HSP"/>
</dbReference>
<dbReference type="SUPFAM" id="SSF49764">
    <property type="entry name" value="HSP20-like chaperones"/>
    <property type="match status" value="1"/>
</dbReference>
<comment type="similarity">
    <text evidence="1 2">Belongs to the small heat shock protein (HSP20) family.</text>
</comment>
<feature type="domain" description="SHSP" evidence="3">
    <location>
        <begin position="36"/>
        <end position="154"/>
    </location>
</feature>
<accession>A8RT75</accession>
<dbReference type="HOGENOM" id="CLU_046737_8_0_9"/>
<evidence type="ECO:0000259" key="3">
    <source>
        <dbReference type="PROSITE" id="PS01031"/>
    </source>
</evidence>
<organism evidence="4 5">
    <name type="scientific">Enterocloster bolteae (strain ATCC BAA-613 / DSM 15670 / CCUG 46953 / JCM 12243 / WAL 16351)</name>
    <name type="common">Clostridium bolteae</name>
    <dbReference type="NCBI Taxonomy" id="411902"/>
    <lineage>
        <taxon>Bacteria</taxon>
        <taxon>Bacillati</taxon>
        <taxon>Bacillota</taxon>
        <taxon>Clostridia</taxon>
        <taxon>Lachnospirales</taxon>
        <taxon>Lachnospiraceae</taxon>
        <taxon>Enterocloster</taxon>
    </lineage>
</organism>
<gene>
    <name evidence="4" type="ORF">CLOBOL_03574</name>
</gene>
<sequence length="154" mass="17724">MSEEDITMMLIPRRNYGLNLFDDFFNDPFFTSASEKGEEAKKLPVMRTDIMEKDGNYILEIELPGFKKEDIRAELKDGYLTVSADITKSSEGKDDKGTLIHKERYTSSCKRTFFVGEQIRQEDIKAGFENGILRLQVPKDAPKVEETPKYIDIL</sequence>
<evidence type="ECO:0000313" key="4">
    <source>
        <dbReference type="EMBL" id="EDP16137.1"/>
    </source>
</evidence>
<evidence type="ECO:0000256" key="1">
    <source>
        <dbReference type="PROSITE-ProRule" id="PRU00285"/>
    </source>
</evidence>
<protein>
    <recommendedName>
        <fullName evidence="3">SHSP domain-containing protein</fullName>
    </recommendedName>
</protein>